<proteinExistence type="predicted"/>
<organism evidence="1 2">
    <name type="scientific">Pleurotus ostreatus (strain PC15)</name>
    <name type="common">Oyster mushroom</name>
    <dbReference type="NCBI Taxonomy" id="1137138"/>
    <lineage>
        <taxon>Eukaryota</taxon>
        <taxon>Fungi</taxon>
        <taxon>Dikarya</taxon>
        <taxon>Basidiomycota</taxon>
        <taxon>Agaricomycotina</taxon>
        <taxon>Agaricomycetes</taxon>
        <taxon>Agaricomycetidae</taxon>
        <taxon>Agaricales</taxon>
        <taxon>Pleurotineae</taxon>
        <taxon>Pleurotaceae</taxon>
        <taxon>Pleurotus</taxon>
    </lineage>
</organism>
<reference evidence="2" key="1">
    <citation type="journal article" date="2014" name="Proc. Natl. Acad. Sci. U.S.A.">
        <title>Extensive sampling of basidiomycete genomes demonstrates inadequacy of the white-rot/brown-rot paradigm for wood decay fungi.</title>
        <authorList>
            <person name="Riley R."/>
            <person name="Salamov A.A."/>
            <person name="Brown D.W."/>
            <person name="Nagy L.G."/>
            <person name="Floudas D."/>
            <person name="Held B.W."/>
            <person name="Levasseur A."/>
            <person name="Lombard V."/>
            <person name="Morin E."/>
            <person name="Otillar R."/>
            <person name="Lindquist E.A."/>
            <person name="Sun H."/>
            <person name="LaButti K.M."/>
            <person name="Schmutz J."/>
            <person name="Jabbour D."/>
            <person name="Luo H."/>
            <person name="Baker S.E."/>
            <person name="Pisabarro A.G."/>
            <person name="Walton J.D."/>
            <person name="Blanchette R.A."/>
            <person name="Henrissat B."/>
            <person name="Martin F."/>
            <person name="Cullen D."/>
            <person name="Hibbett D.S."/>
            <person name="Grigoriev I.V."/>
        </authorList>
    </citation>
    <scope>NUCLEOTIDE SEQUENCE [LARGE SCALE GENOMIC DNA]</scope>
    <source>
        <strain evidence="2">PC15</strain>
    </source>
</reference>
<dbReference type="HOGENOM" id="CLU_1070060_0_0_1"/>
<name>A0A067N5B7_PLEO1</name>
<dbReference type="EMBL" id="KL198013">
    <property type="protein sequence ID" value="KDQ23034.1"/>
    <property type="molecule type" value="Genomic_DNA"/>
</dbReference>
<evidence type="ECO:0000313" key="1">
    <source>
        <dbReference type="EMBL" id="KDQ23034.1"/>
    </source>
</evidence>
<evidence type="ECO:0000313" key="2">
    <source>
        <dbReference type="Proteomes" id="UP000027073"/>
    </source>
</evidence>
<dbReference type="Proteomes" id="UP000027073">
    <property type="component" value="Unassembled WGS sequence"/>
</dbReference>
<gene>
    <name evidence="1" type="ORF">PLEOSDRAFT_1108665</name>
</gene>
<dbReference type="VEuPathDB" id="FungiDB:PLEOSDRAFT_1108665"/>
<dbReference type="OrthoDB" id="2822793at2759"/>
<dbReference type="AlphaFoldDB" id="A0A067N5B7"/>
<sequence length="260" mass="29598">MALDSCFLAFVLVFAAAIVSVFISLRPQTLAFGGLPTFRNRLHTCSCYASRRCGQNSDLKDLVALTVPVGVFDISGRTNPHNASALDMQWGFSCVTMDIYLRLPTQVSSQPSDNSQVHPLYAIIQPRVHEPPLQSQFQWVYDFPHVPRIHHRTSYSRWITQTYVGDYVFIKSLSEHKFQAFVSSYTKGKDDWYTLGDSWGTEDGRWSRSGWEVIAIRNADDTKRVGYYEYIRGATIYITVKAIDKIEVERATDPDAPPRE</sequence>
<protein>
    <submittedName>
        <fullName evidence="1">Uncharacterized protein</fullName>
    </submittedName>
</protein>
<accession>A0A067N5B7</accession>
<dbReference type="InParanoid" id="A0A067N5B7"/>